<dbReference type="Gene3D" id="1.25.40.10">
    <property type="entry name" value="Tetratricopeptide repeat domain"/>
    <property type="match status" value="3"/>
</dbReference>
<dbReference type="SUPFAM" id="SSF48452">
    <property type="entry name" value="TPR-like"/>
    <property type="match status" value="2"/>
</dbReference>
<keyword evidence="1" id="KW-0802">TPR repeat</keyword>
<dbReference type="SMART" id="SM00028">
    <property type="entry name" value="TPR"/>
    <property type="match status" value="9"/>
</dbReference>
<feature type="region of interest" description="Disordered" evidence="2">
    <location>
        <begin position="18"/>
        <end position="44"/>
    </location>
</feature>
<evidence type="ECO:0000313" key="3">
    <source>
        <dbReference type="EMBL" id="KAJ7211351.1"/>
    </source>
</evidence>
<keyword evidence="4" id="KW-1185">Reference proteome</keyword>
<dbReference type="GO" id="GO:0006383">
    <property type="term" value="P:transcription by RNA polymerase III"/>
    <property type="evidence" value="ECO:0007669"/>
    <property type="project" value="InterPro"/>
</dbReference>
<dbReference type="GO" id="GO:0000127">
    <property type="term" value="C:transcription factor TFIIIC complex"/>
    <property type="evidence" value="ECO:0007669"/>
    <property type="project" value="TreeGrafter"/>
</dbReference>
<evidence type="ECO:0000256" key="1">
    <source>
        <dbReference type="PROSITE-ProRule" id="PRU00339"/>
    </source>
</evidence>
<dbReference type="PROSITE" id="PS50005">
    <property type="entry name" value="TPR"/>
    <property type="match status" value="1"/>
</dbReference>
<evidence type="ECO:0008006" key="5">
    <source>
        <dbReference type="Google" id="ProtNLM"/>
    </source>
</evidence>
<evidence type="ECO:0000313" key="4">
    <source>
        <dbReference type="Proteomes" id="UP001219525"/>
    </source>
</evidence>
<dbReference type="Proteomes" id="UP001219525">
    <property type="component" value="Unassembled WGS sequence"/>
</dbReference>
<protein>
    <recommendedName>
        <fullName evidence="5">TPR-like protein</fullName>
    </recommendedName>
</protein>
<feature type="region of interest" description="Disordered" evidence="2">
    <location>
        <begin position="520"/>
        <end position="541"/>
    </location>
</feature>
<comment type="caution">
    <text evidence="3">The sequence shown here is derived from an EMBL/GenBank/DDBJ whole genome shotgun (WGS) entry which is preliminary data.</text>
</comment>
<dbReference type="InterPro" id="IPR011990">
    <property type="entry name" value="TPR-like_helical_dom_sf"/>
</dbReference>
<name>A0AAD6VMU7_9AGAR</name>
<organism evidence="3 4">
    <name type="scientific">Mycena pura</name>
    <dbReference type="NCBI Taxonomy" id="153505"/>
    <lineage>
        <taxon>Eukaryota</taxon>
        <taxon>Fungi</taxon>
        <taxon>Dikarya</taxon>
        <taxon>Basidiomycota</taxon>
        <taxon>Agaricomycotina</taxon>
        <taxon>Agaricomycetes</taxon>
        <taxon>Agaricomycetidae</taxon>
        <taxon>Agaricales</taxon>
        <taxon>Marasmiineae</taxon>
        <taxon>Mycenaceae</taxon>
        <taxon>Mycena</taxon>
    </lineage>
</organism>
<dbReference type="PANTHER" id="PTHR23082:SF0">
    <property type="entry name" value="GENERAL TRANSCRIPTION FACTOR 3C POLYPEPTIDE 3"/>
    <property type="match status" value="1"/>
</dbReference>
<dbReference type="InterPro" id="IPR039340">
    <property type="entry name" value="Tfc4/TFIIIC-102/Sfc4"/>
</dbReference>
<feature type="repeat" description="TPR" evidence="1">
    <location>
        <begin position="937"/>
        <end position="970"/>
    </location>
</feature>
<dbReference type="EMBL" id="JARJCW010000026">
    <property type="protein sequence ID" value="KAJ7211351.1"/>
    <property type="molecule type" value="Genomic_DNA"/>
</dbReference>
<reference evidence="3" key="1">
    <citation type="submission" date="2023-03" db="EMBL/GenBank/DDBJ databases">
        <title>Massive genome expansion in bonnet fungi (Mycena s.s.) driven by repeated elements and novel gene families across ecological guilds.</title>
        <authorList>
            <consortium name="Lawrence Berkeley National Laboratory"/>
            <person name="Harder C.B."/>
            <person name="Miyauchi S."/>
            <person name="Viragh M."/>
            <person name="Kuo A."/>
            <person name="Thoen E."/>
            <person name="Andreopoulos B."/>
            <person name="Lu D."/>
            <person name="Skrede I."/>
            <person name="Drula E."/>
            <person name="Henrissat B."/>
            <person name="Morin E."/>
            <person name="Kohler A."/>
            <person name="Barry K."/>
            <person name="LaButti K."/>
            <person name="Morin E."/>
            <person name="Salamov A."/>
            <person name="Lipzen A."/>
            <person name="Mereny Z."/>
            <person name="Hegedus B."/>
            <person name="Baldrian P."/>
            <person name="Stursova M."/>
            <person name="Weitz H."/>
            <person name="Taylor A."/>
            <person name="Grigoriev I.V."/>
            <person name="Nagy L.G."/>
            <person name="Martin F."/>
            <person name="Kauserud H."/>
        </authorList>
    </citation>
    <scope>NUCLEOTIDE SEQUENCE</scope>
    <source>
        <strain evidence="3">9144</strain>
    </source>
</reference>
<feature type="compositionally biased region" description="Acidic residues" evidence="2">
    <location>
        <begin position="822"/>
        <end position="834"/>
    </location>
</feature>
<feature type="compositionally biased region" description="Acidic residues" evidence="2">
    <location>
        <begin position="30"/>
        <end position="44"/>
    </location>
</feature>
<accession>A0AAD6VMU7</accession>
<evidence type="ECO:0000256" key="2">
    <source>
        <dbReference type="SAM" id="MobiDB-lite"/>
    </source>
</evidence>
<feature type="compositionally biased region" description="Polar residues" evidence="2">
    <location>
        <begin position="523"/>
        <end position="541"/>
    </location>
</feature>
<feature type="region of interest" description="Disordered" evidence="2">
    <location>
        <begin position="817"/>
        <end position="847"/>
    </location>
</feature>
<dbReference type="PANTHER" id="PTHR23082">
    <property type="entry name" value="TRANSCRIPTION INITIATION FACTOR IIIC TFIIIC , POLYPEPTIDE 3-RELATED"/>
    <property type="match status" value="1"/>
</dbReference>
<dbReference type="AlphaFoldDB" id="A0AAD6VMU7"/>
<dbReference type="InterPro" id="IPR019734">
    <property type="entry name" value="TPR_rpt"/>
</dbReference>
<proteinExistence type="predicted"/>
<gene>
    <name evidence="3" type="ORF">GGX14DRAFT_624389</name>
</gene>
<sequence>MEAVHVGLVVTEDFLGGGNNTQVEGLDASSPEESDEEQVENADVQELDPEELNAEMLIEGDFDRLVDAIRLHHGTSNGLLAKEWDFDVRDQDAQFKDDLRAASGIGKRRKKGRTAGPSLSYEVKSLLGDANQAYVDGNTPEAIRIMLEVIRIEPRAASAWTVLAQCYEDMDQHQQALQLRIMAAHLRHDADEWERLARQSKELGFHQQALYCWGKLTSLDPSNVNAQWDRALLARDMGDLRTTRSAFLAILKRFPHDLAVLSELRSILVEVSDLETCTTLFKAAFEHYQKTCPAGHGPHPTTHKDEPGGGFGHLEILVLADLYNTTGDYGRAIDVIRQGCRWLQGRAEQRYWDICDDDREYDVVEFKRSVDSGPQPGMFPLDANARHRLAISRIKMGEIEEAKLHVGTVLSEDILDYAPLFVEIADAYFELQMYVEARPIYESLGAEASTSSLYILLQTATCLRMVNELREAVEVYEYIRLVEPTHNEAKMKLAEIYEILNEPRKALDLVYEVIDSRKRNKPSDANANQAASTSHLPPSSSMFIEEKAAEKSGKLKSGRPRMTIEALRELEASMEVETLKSYRRLLELYPKMSKEQPNDCERDWMLQAEKMIEGFRETKQLFSTSHHAFRGMFPTKQQQQQMTDSEANEVHIASRLHLELESGSATAKAGTTDVFRGLHFKDWLQIFFQYCFVLTRRGQFELAEEILKHILLSVVYRSTEYQTSIRLALITCALAARRFPTVIEHCRKVMALHQFNNEPLRILLAVMSSGLRATDSFITSPLQKAVYREMRLSYITAQSPETVKWVAQLKRFAFPMSKPEEANDDDEQDVDGQEEVNVSTSGAHPLPDAARKSNPVITALYGHMCIAAKSYQSAIFYFLLAYDLCPNDPMICLSLAIASLGRAMQRQSDNRHHLITQAMAFLAHYRQLRREQVNGAGEVDFNFGRAFQQIGLFSHAVTHYERVLELAEAHDSKYVSVAQEAAYNLSFIYATTGAIPLAKALYRRWLSL</sequence>